<reference evidence="1 2" key="1">
    <citation type="journal article" date="2008" name="J. Gen. Virol.">
        <title>Genomic and host range studies of Maruca vitrata nucleopolyhedrovirus.</title>
        <authorList>
            <person name="Chen Y.R."/>
            <person name="Wu C.Y."/>
            <person name="Lee S.T."/>
            <person name="Wu Y.J."/>
            <person name="Lo C.F."/>
            <person name="Tsai M.F."/>
            <person name="Wang C.H."/>
        </authorList>
    </citation>
    <scope>NUCLEOTIDE SEQUENCE [LARGE SCALE GENOMIC DNA]</scope>
</reference>
<accession>A1YRF4</accession>
<dbReference type="GeneID" id="4643012"/>
<dbReference type="InterPro" id="IPR020123">
    <property type="entry name" value="DUF5475"/>
</dbReference>
<evidence type="ECO:0000313" key="2">
    <source>
        <dbReference type="Proteomes" id="UP000214542"/>
    </source>
</evidence>
<proteinExistence type="predicted"/>
<dbReference type="KEGG" id="vg:4643012"/>
<evidence type="ECO:0000313" key="1">
    <source>
        <dbReference type="EMBL" id="ABL76044.1"/>
    </source>
</evidence>
<dbReference type="EMBL" id="EF125867">
    <property type="protein sequence ID" value="ABL76044.1"/>
    <property type="molecule type" value="Genomic_DNA"/>
</dbReference>
<dbReference type="Proteomes" id="UP000214542">
    <property type="component" value="Segment"/>
</dbReference>
<dbReference type="OrthoDB" id="24327at10239"/>
<dbReference type="Pfam" id="PF17569">
    <property type="entry name" value="DUF5475"/>
    <property type="match status" value="1"/>
</dbReference>
<sequence length="82" mass="9551">MSILKVVEAYDLANTFFKLGYLFRAKTCLNIAIENLEELCEKTNIKKVVIMLNKKIAQCLQLKQKIDKKITQRVLIKIHTIK</sequence>
<organism evidence="1 2">
    <name type="scientific">Maruca vitrata nucleopolyhedrovirus</name>
    <dbReference type="NCBI Taxonomy" id="1307954"/>
    <lineage>
        <taxon>Viruses</taxon>
        <taxon>Viruses incertae sedis</taxon>
        <taxon>Naldaviricetes</taxon>
        <taxon>Lefavirales</taxon>
        <taxon>Baculoviridae</taxon>
        <taxon>Alphabaculovirus</taxon>
        <taxon>Alphabaculovirus mavitratae</taxon>
    </lineage>
</organism>
<keyword evidence="2" id="KW-1185">Reference proteome</keyword>
<dbReference type="RefSeq" id="YP_950822.1">
    <property type="nucleotide sequence ID" value="NC_008725.1"/>
</dbReference>
<protein>
    <submittedName>
        <fullName evidence="1">Mv-ORF92 peptide</fullName>
    </submittedName>
</protein>
<name>A1YRF4_9ABAC</name>